<feature type="domain" description="TniQ" evidence="1">
    <location>
        <begin position="11"/>
        <end position="134"/>
    </location>
</feature>
<proteinExistence type="predicted"/>
<dbReference type="EMBL" id="CP016634">
    <property type="protein sequence ID" value="ANY85800.1"/>
    <property type="molecule type" value="Genomic_DNA"/>
</dbReference>
<dbReference type="AlphaFoldDB" id="A0A1B2F0N1"/>
<dbReference type="RefSeq" id="WP_099592776.1">
    <property type="nucleotide sequence ID" value="NZ_CP016634.1"/>
</dbReference>
<evidence type="ECO:0000259" key="1">
    <source>
        <dbReference type="Pfam" id="PF06527"/>
    </source>
</evidence>
<organism evidence="2">
    <name type="scientific">Pseudomonas putida</name>
    <name type="common">Arthrobacter siderocapsulatus</name>
    <dbReference type="NCBI Taxonomy" id="303"/>
    <lineage>
        <taxon>Bacteria</taxon>
        <taxon>Pseudomonadati</taxon>
        <taxon>Pseudomonadota</taxon>
        <taxon>Gammaproteobacteria</taxon>
        <taxon>Pseudomonadales</taxon>
        <taxon>Pseudomonadaceae</taxon>
        <taxon>Pseudomonas</taxon>
    </lineage>
</organism>
<accession>A0A1B2F0N1</accession>
<gene>
    <name evidence="2" type="ORF">IEC33019_0192</name>
</gene>
<reference evidence="2" key="1">
    <citation type="submission" date="2016-07" db="EMBL/GenBank/DDBJ databases">
        <title>New class B carbapenemase carried by novel plasmid in Pseudomonas putida enviromental strain in eastern Amazonia.</title>
        <authorList>
            <person name="Souza C.O."/>
            <person name="Lima K.V."/>
            <person name="Brasiliense D.M."/>
            <person name="Perez-Chaparro P.J."/>
            <person name="Mamizuka E.M."/>
            <person name="Lima M.O."/>
            <person name="Lima L.N."/>
            <person name="McCulloch J.A."/>
        </authorList>
    </citation>
    <scope>NUCLEOTIDE SEQUENCE [LARGE SCALE GENOMIC DNA]</scope>
    <source>
        <strain evidence="2">IEC33019</strain>
    </source>
</reference>
<protein>
    <submittedName>
        <fullName evidence="2">Helix-turn-helix domain protein</fullName>
    </submittedName>
</protein>
<sequence>MKLFFLAHGSDEESPRNVLIRTALANGFGSVTAMARAMGSKESRQPFAWQMRHSKLVTELSKNTALNGGQFRRSFYTQRGPTSESPVEVMGLLVPAASIRAEAYCFCPECLRNVGHRAIQDLIWLDTCPYHECRYEFACPNCQKPIQWTQLVGNHCRCGFDLCISPTAASQSHASHLVLDFFRRGDQDALDRFMFALRALRYEAHPQRLMILEMAACVANCDEQTFNEVLALASKKYPCLPVRALMAPWMTATDVWIRNQISRLLISEVPKNEHIGSCRCSELQLYQDEMLKALNVSTKNLKSLLSRNLVQRKKQQGVRWIYSAINLCKLLESQQHAPNTVSSVPEALHSDDHNDLITIEEAAVRLGVYPEAARNALSNGFIQPHLKKGPRGKILINAASVAQFSTDFIFIGQLADELALPRTTLSAKLLHLGVQPVSGPLIDGGLVTIYRRTDLGQELLLTLQGLVRYKSMSGRKRASASCGAPEPDDSCVSAVAARMLQVSLHDLKHLHDLGHLTRVQGAKRRFTMSSVLSTKALLERMLTLKSCARELSMSPQTFSRRFVQSGFVEHLRLGAKVFIPQNRLTQLKEHRLSFVSLCEADEMLDGPIGYSTNLVRMGKINPISPGEPGYVPTVRLLHRNEVNRLKS</sequence>
<evidence type="ECO:0000313" key="2">
    <source>
        <dbReference type="EMBL" id="ANY85800.1"/>
    </source>
</evidence>
<name>A0A1B2F0N1_PSEPU</name>
<dbReference type="Pfam" id="PF06527">
    <property type="entry name" value="TniQ"/>
    <property type="match status" value="1"/>
</dbReference>
<dbReference type="InterPro" id="IPR009492">
    <property type="entry name" value="TniQ"/>
</dbReference>